<comment type="pathway">
    <text evidence="2">Lipid metabolism.</text>
</comment>
<keyword evidence="5" id="KW-0597">Phosphoprotein</keyword>
<evidence type="ECO:0000256" key="2">
    <source>
        <dbReference type="ARBA" id="ARBA00005189"/>
    </source>
</evidence>
<evidence type="ECO:0000256" key="9">
    <source>
        <dbReference type="ARBA" id="ARBA00023098"/>
    </source>
</evidence>
<dbReference type="GO" id="GO:0019166">
    <property type="term" value="F:trans-2-enoyl-CoA reductase (NADPH) activity"/>
    <property type="evidence" value="ECO:0007669"/>
    <property type="project" value="UniProtKB-EC"/>
</dbReference>
<proteinExistence type="inferred from homology"/>
<dbReference type="GO" id="GO:0006633">
    <property type="term" value="P:fatty acid biosynthetic process"/>
    <property type="evidence" value="ECO:0007669"/>
    <property type="project" value="UniProtKB-KW"/>
</dbReference>
<dbReference type="PRINTS" id="PR00080">
    <property type="entry name" value="SDRFAMILY"/>
</dbReference>
<keyword evidence="10" id="KW-0576">Peroxisome</keyword>
<evidence type="ECO:0000256" key="10">
    <source>
        <dbReference type="ARBA" id="ARBA00023140"/>
    </source>
</evidence>
<keyword evidence="11" id="KW-0275">Fatty acid biosynthesis</keyword>
<comment type="catalytic activity">
    <reaction evidence="20">
        <text>(2E)-decenoyl-CoA + NADPH + H(+) = decanoyl-CoA + NADP(+)</text>
        <dbReference type="Rhea" id="RHEA:44960"/>
        <dbReference type="ChEBI" id="CHEBI:15378"/>
        <dbReference type="ChEBI" id="CHEBI:57783"/>
        <dbReference type="ChEBI" id="CHEBI:58349"/>
        <dbReference type="ChEBI" id="CHEBI:61406"/>
        <dbReference type="ChEBI" id="CHEBI:61430"/>
    </reaction>
    <physiologicalReaction direction="left-to-right" evidence="20">
        <dbReference type="Rhea" id="RHEA:44961"/>
    </physiologicalReaction>
</comment>
<keyword evidence="4" id="KW-0444">Lipid biosynthesis</keyword>
<dbReference type="EC" id="1.3.1.38" evidence="14"/>
<evidence type="ECO:0000256" key="19">
    <source>
        <dbReference type="ARBA" id="ARBA00049251"/>
    </source>
</evidence>
<evidence type="ECO:0000256" key="11">
    <source>
        <dbReference type="ARBA" id="ARBA00023160"/>
    </source>
</evidence>
<keyword evidence="24" id="KW-1185">Reference proteome</keyword>
<comment type="catalytic activity">
    <reaction evidence="17">
        <text>(2E)-tetradecenoyl-CoA + NADPH + H(+) = tetradecanoyl-CoA + NADP(+)</text>
        <dbReference type="Rhea" id="RHEA:44968"/>
        <dbReference type="ChEBI" id="CHEBI:15378"/>
        <dbReference type="ChEBI" id="CHEBI:57385"/>
        <dbReference type="ChEBI" id="CHEBI:57783"/>
        <dbReference type="ChEBI" id="CHEBI:58349"/>
        <dbReference type="ChEBI" id="CHEBI:61405"/>
    </reaction>
    <physiologicalReaction direction="left-to-right" evidence="17">
        <dbReference type="Rhea" id="RHEA:44969"/>
    </physiologicalReaction>
</comment>
<evidence type="ECO:0000256" key="3">
    <source>
        <dbReference type="ARBA" id="ARBA00006484"/>
    </source>
</evidence>
<dbReference type="Gene3D" id="3.40.50.720">
    <property type="entry name" value="NAD(P)-binding Rossmann-like Domain"/>
    <property type="match status" value="1"/>
</dbReference>
<comment type="catalytic activity">
    <reaction evidence="18">
        <text>(2E)-hexenoyl-CoA + NADPH + H(+) = hexanoyl-CoA + NADP(+)</text>
        <dbReference type="Rhea" id="RHEA:44956"/>
        <dbReference type="ChEBI" id="CHEBI:15378"/>
        <dbReference type="ChEBI" id="CHEBI:57783"/>
        <dbReference type="ChEBI" id="CHEBI:58349"/>
        <dbReference type="ChEBI" id="CHEBI:62077"/>
        <dbReference type="ChEBI" id="CHEBI:62620"/>
    </reaction>
    <physiologicalReaction direction="left-to-right" evidence="18">
        <dbReference type="Rhea" id="RHEA:44957"/>
    </physiologicalReaction>
</comment>
<evidence type="ECO:0000256" key="5">
    <source>
        <dbReference type="ARBA" id="ARBA00022553"/>
    </source>
</evidence>
<evidence type="ECO:0000256" key="16">
    <source>
        <dbReference type="ARBA" id="ARBA00047570"/>
    </source>
</evidence>
<dbReference type="RefSeq" id="WP_085121650.1">
    <property type="nucleotide sequence ID" value="NZ_FWZX01000003.1"/>
</dbReference>
<comment type="subunit">
    <text evidence="13">Interacts with PEX5, probably required to target it into peroxisomes.</text>
</comment>
<dbReference type="InterPro" id="IPR057326">
    <property type="entry name" value="KR_dom"/>
</dbReference>
<accession>A0A1Y6BJN9</accession>
<feature type="domain" description="Ketoreductase" evidence="22">
    <location>
        <begin position="37"/>
        <end position="177"/>
    </location>
</feature>
<evidence type="ECO:0000256" key="14">
    <source>
        <dbReference type="ARBA" id="ARBA00038849"/>
    </source>
</evidence>
<dbReference type="PANTHER" id="PTHR24317">
    <property type="entry name" value="PEROXISOMAL TRANS-2-ENOYL-COA REDUCTASE"/>
    <property type="match status" value="1"/>
</dbReference>
<evidence type="ECO:0000256" key="8">
    <source>
        <dbReference type="ARBA" id="ARBA00023002"/>
    </source>
</evidence>
<dbReference type="InterPro" id="IPR052388">
    <property type="entry name" value="Peroxisomal_t2-enoyl-CoA_red"/>
</dbReference>
<dbReference type="SMART" id="SM00822">
    <property type="entry name" value="PKS_KR"/>
    <property type="match status" value="1"/>
</dbReference>
<evidence type="ECO:0000256" key="17">
    <source>
        <dbReference type="ARBA" id="ARBA00048686"/>
    </source>
</evidence>
<comment type="catalytic activity">
    <reaction evidence="21">
        <text>(2E)-octenoyl-CoA + NADPH + H(+) = octanoyl-CoA + NADP(+)</text>
        <dbReference type="Rhea" id="RHEA:44952"/>
        <dbReference type="ChEBI" id="CHEBI:15378"/>
        <dbReference type="ChEBI" id="CHEBI:57386"/>
        <dbReference type="ChEBI" id="CHEBI:57783"/>
        <dbReference type="ChEBI" id="CHEBI:58349"/>
        <dbReference type="ChEBI" id="CHEBI:62242"/>
    </reaction>
    <physiologicalReaction direction="left-to-right" evidence="21">
        <dbReference type="Rhea" id="RHEA:44953"/>
    </physiologicalReaction>
</comment>
<name>A0A1Y6BJN9_9PROT</name>
<evidence type="ECO:0000256" key="1">
    <source>
        <dbReference type="ARBA" id="ARBA00004275"/>
    </source>
</evidence>
<dbReference type="InterPro" id="IPR036291">
    <property type="entry name" value="NAD(P)-bd_dom_sf"/>
</dbReference>
<dbReference type="AlphaFoldDB" id="A0A1Y6BJN9"/>
<keyword evidence="8" id="KW-0560">Oxidoreductase</keyword>
<comment type="function">
    <text evidence="12">Participates in chain elongation of fatty acids. Catalyzes the reduction of trans-2-enoyl-CoAs of varying chain lengths from 6:1 to 16:1, having maximum activity with 10:1 CoA. Has no 2,4-dienoyl-CoA reductase activity.</text>
</comment>
<protein>
    <recommendedName>
        <fullName evidence="15">Peroxisomal trans-2-enoyl-CoA reductase</fullName>
        <ecNumber evidence="14">1.3.1.38</ecNumber>
    </recommendedName>
</protein>
<comment type="subcellular location">
    <subcellularLocation>
        <location evidence="1">Peroxisome</location>
    </subcellularLocation>
</comment>
<evidence type="ECO:0000256" key="21">
    <source>
        <dbReference type="ARBA" id="ARBA00049559"/>
    </source>
</evidence>
<dbReference type="PRINTS" id="PR00081">
    <property type="entry name" value="GDHRDH"/>
</dbReference>
<dbReference type="Pfam" id="PF13561">
    <property type="entry name" value="adh_short_C2"/>
    <property type="match status" value="1"/>
</dbReference>
<dbReference type="EMBL" id="FWZX01000003">
    <property type="protein sequence ID" value="SMF04599.1"/>
    <property type="molecule type" value="Genomic_DNA"/>
</dbReference>
<sequence>MPEAEGGAGAETERFGLDDEALAVQPTAFRDGLFDGQVALVSGGAGGIGRATAWLLARLGATIVVTGRKRDKLEQLVERLQAAGLKASAEVLDIREPEAVEAFFEAFRARHGRLDLLVNSAGGQFPQPAIDYSVKGWRAVVDTNLSGTWFMMQAAARHWRDAGHGGAIVNIVVITTHGLHGVAHSVAARAGVIALSRSLAVEWAPLGIRLNCVAPGAIETEGWKVYSPAARASYPRTNPMMRAGTTWEIAEACAYLGGPAAGFVTGELLAVDGGGQLWGEVWTTGKPDYFKV</sequence>
<dbReference type="PANTHER" id="PTHR24317:SF7">
    <property type="entry name" value="PEROXISOMAL TRANS-2-ENOYL-COA REDUCTASE"/>
    <property type="match status" value="1"/>
</dbReference>
<evidence type="ECO:0000256" key="13">
    <source>
        <dbReference type="ARBA" id="ARBA00038622"/>
    </source>
</evidence>
<evidence type="ECO:0000256" key="20">
    <source>
        <dbReference type="ARBA" id="ARBA00049386"/>
    </source>
</evidence>
<evidence type="ECO:0000256" key="12">
    <source>
        <dbReference type="ARBA" id="ARBA00037124"/>
    </source>
</evidence>
<keyword evidence="9" id="KW-0443">Lipid metabolism</keyword>
<evidence type="ECO:0000256" key="4">
    <source>
        <dbReference type="ARBA" id="ARBA00022516"/>
    </source>
</evidence>
<evidence type="ECO:0000256" key="7">
    <source>
        <dbReference type="ARBA" id="ARBA00022857"/>
    </source>
</evidence>
<dbReference type="STRING" id="560819.SAMN05428998_103212"/>
<organism evidence="23 24">
    <name type="scientific">Tistlia consotensis USBA 355</name>
    <dbReference type="NCBI Taxonomy" id="560819"/>
    <lineage>
        <taxon>Bacteria</taxon>
        <taxon>Pseudomonadati</taxon>
        <taxon>Pseudomonadota</taxon>
        <taxon>Alphaproteobacteria</taxon>
        <taxon>Rhodospirillales</taxon>
        <taxon>Rhodovibrionaceae</taxon>
        <taxon>Tistlia</taxon>
    </lineage>
</organism>
<evidence type="ECO:0000313" key="23">
    <source>
        <dbReference type="EMBL" id="SMF04599.1"/>
    </source>
</evidence>
<evidence type="ECO:0000256" key="6">
    <source>
        <dbReference type="ARBA" id="ARBA00022832"/>
    </source>
</evidence>
<evidence type="ECO:0000313" key="24">
    <source>
        <dbReference type="Proteomes" id="UP000192917"/>
    </source>
</evidence>
<evidence type="ECO:0000259" key="22">
    <source>
        <dbReference type="SMART" id="SM00822"/>
    </source>
</evidence>
<dbReference type="SUPFAM" id="SSF51735">
    <property type="entry name" value="NAD(P)-binding Rossmann-fold domains"/>
    <property type="match status" value="1"/>
</dbReference>
<dbReference type="FunFam" id="3.40.50.720:FF:000084">
    <property type="entry name" value="Short-chain dehydrogenase reductase"/>
    <property type="match status" value="1"/>
</dbReference>
<evidence type="ECO:0000256" key="18">
    <source>
        <dbReference type="ARBA" id="ARBA00049108"/>
    </source>
</evidence>
<comment type="catalytic activity">
    <reaction evidence="16">
        <text>(2E)-dodecenoyl-CoA + NADPH + H(+) = dodecanoyl-CoA + NADP(+)</text>
        <dbReference type="Rhea" id="RHEA:44964"/>
        <dbReference type="ChEBI" id="CHEBI:15378"/>
        <dbReference type="ChEBI" id="CHEBI:57330"/>
        <dbReference type="ChEBI" id="CHEBI:57375"/>
        <dbReference type="ChEBI" id="CHEBI:57783"/>
        <dbReference type="ChEBI" id="CHEBI:58349"/>
    </reaction>
    <physiologicalReaction direction="left-to-right" evidence="16">
        <dbReference type="Rhea" id="RHEA:44965"/>
    </physiologicalReaction>
</comment>
<keyword evidence="6" id="KW-0276">Fatty acid metabolism</keyword>
<evidence type="ECO:0000256" key="15">
    <source>
        <dbReference type="ARBA" id="ARBA00041063"/>
    </source>
</evidence>
<dbReference type="Proteomes" id="UP000192917">
    <property type="component" value="Unassembled WGS sequence"/>
</dbReference>
<dbReference type="InterPro" id="IPR002347">
    <property type="entry name" value="SDR_fam"/>
</dbReference>
<reference evidence="23 24" key="1">
    <citation type="submission" date="2017-04" db="EMBL/GenBank/DDBJ databases">
        <authorList>
            <person name="Afonso C.L."/>
            <person name="Miller P.J."/>
            <person name="Scott M.A."/>
            <person name="Spackman E."/>
            <person name="Goraichik I."/>
            <person name="Dimitrov K.M."/>
            <person name="Suarez D.L."/>
            <person name="Swayne D.E."/>
        </authorList>
    </citation>
    <scope>NUCLEOTIDE SEQUENCE [LARGE SCALE GENOMIC DNA]</scope>
    <source>
        <strain evidence="23 24">USBA 355</strain>
    </source>
</reference>
<keyword evidence="7" id="KW-0521">NADP</keyword>
<comment type="similarity">
    <text evidence="3">Belongs to the short-chain dehydrogenases/reductases (SDR) family.</text>
</comment>
<gene>
    <name evidence="23" type="ORF">SAMN05428998_103212</name>
</gene>
<comment type="catalytic activity">
    <reaction evidence="19">
        <text>a (2E)-enoyl-CoA + NADPH + H(+) = a 2,3-saturated acyl-CoA + NADP(+)</text>
        <dbReference type="Rhea" id="RHEA:33763"/>
        <dbReference type="ChEBI" id="CHEBI:15378"/>
        <dbReference type="ChEBI" id="CHEBI:57783"/>
        <dbReference type="ChEBI" id="CHEBI:58349"/>
        <dbReference type="ChEBI" id="CHEBI:58856"/>
        <dbReference type="ChEBI" id="CHEBI:65111"/>
        <dbReference type="EC" id="1.3.1.38"/>
    </reaction>
    <physiologicalReaction direction="left-to-right" evidence="19">
        <dbReference type="Rhea" id="RHEA:33764"/>
    </physiologicalReaction>
</comment>